<feature type="transmembrane region" description="Helical" evidence="1">
    <location>
        <begin position="40"/>
        <end position="58"/>
    </location>
</feature>
<keyword evidence="1" id="KW-0812">Transmembrane</keyword>
<feature type="transmembrane region" description="Helical" evidence="1">
    <location>
        <begin position="158"/>
        <end position="175"/>
    </location>
</feature>
<feature type="transmembrane region" description="Helical" evidence="1">
    <location>
        <begin position="344"/>
        <end position="377"/>
    </location>
</feature>
<organism evidence="2 3">
    <name type="scientific">Ileibacterium valens</name>
    <dbReference type="NCBI Taxonomy" id="1862668"/>
    <lineage>
        <taxon>Bacteria</taxon>
        <taxon>Bacillati</taxon>
        <taxon>Bacillota</taxon>
        <taxon>Erysipelotrichia</taxon>
        <taxon>Erysipelotrichales</taxon>
        <taxon>Erysipelotrichaceae</taxon>
        <taxon>Ileibacterium</taxon>
    </lineage>
</organism>
<accession>A0A1U7NEZ5</accession>
<evidence type="ECO:0000313" key="3">
    <source>
        <dbReference type="Proteomes" id="UP000186341"/>
    </source>
</evidence>
<feature type="transmembrane region" description="Helical" evidence="1">
    <location>
        <begin position="67"/>
        <end position="97"/>
    </location>
</feature>
<proteinExistence type="predicted"/>
<dbReference type="AlphaFoldDB" id="A0A1U7NEZ5"/>
<sequence length="400" mass="46767">MKISKSKIPLYLYAICLFLWVLLYSLKIELGNDYAIVNDVYLTVWQIIKIVLILKIIVEARYIEIKVLLMIIVVLLLSYISYNATGYDFLFIPFLFLAGSNNIRVDDAVKIYYNAELVFLFIMLVLYFLGMTTDAVFLRESGRIRTSLGFRNPNQLSICLFQLSCAYLFLNRFHISSRKMAFPVFSDLFIILVPNSYTTGILLLLVIFSTMFLNWRKVSHITIKSKFNTYSIFRVLIIIGVVSIFAIAYIVIFKTSTAENFFGDMHQRVELVQRYFNYYKPKLWGQELITHYSVNYDWRTGLWTLDNAYAFLILGLGVVMTILYLSGLIILIINLFKNNKYIELIILAAYLASGLFETFLIRFIYNFTFLFLIPLIWKSKLNGKFFIFDGLPEMKLPIYH</sequence>
<reference evidence="2 3" key="1">
    <citation type="submission" date="2016-11" db="EMBL/GenBank/DDBJ databases">
        <title>Description of two novel members of the family Erysipelotrichaceae: Ileibacterium lipovorans gen. nov., sp. nov. and Dubosiella newyorkensis, gen. nov., sp. nov.</title>
        <authorList>
            <person name="Cox L.M."/>
            <person name="Sohn J."/>
            <person name="Tyrrell K.L."/>
            <person name="Citron D.M."/>
            <person name="Lawson P.A."/>
            <person name="Patel N.B."/>
            <person name="Iizumi T."/>
            <person name="Perez-Perez G.I."/>
            <person name="Goldstein E.J."/>
            <person name="Blaser M.J."/>
        </authorList>
    </citation>
    <scope>NUCLEOTIDE SEQUENCE [LARGE SCALE GENOMIC DNA]</scope>
    <source>
        <strain evidence="2 3">NYU-BL-A3</strain>
    </source>
</reference>
<feature type="transmembrane region" description="Helical" evidence="1">
    <location>
        <begin position="117"/>
        <end position="137"/>
    </location>
</feature>
<feature type="transmembrane region" description="Helical" evidence="1">
    <location>
        <begin position="10"/>
        <end position="28"/>
    </location>
</feature>
<name>A0A1U7NEZ5_9FIRM</name>
<gene>
    <name evidence="2" type="ORF">BO222_08315</name>
</gene>
<comment type="caution">
    <text evidence="2">The sequence shown here is derived from an EMBL/GenBank/DDBJ whole genome shotgun (WGS) entry which is preliminary data.</text>
</comment>
<dbReference type="Proteomes" id="UP000186341">
    <property type="component" value="Unassembled WGS sequence"/>
</dbReference>
<feature type="transmembrane region" description="Helical" evidence="1">
    <location>
        <begin position="308"/>
        <end position="332"/>
    </location>
</feature>
<protein>
    <recommendedName>
        <fullName evidence="4">Polysaccharide polymerase</fullName>
    </recommendedName>
</protein>
<evidence type="ECO:0000313" key="2">
    <source>
        <dbReference type="EMBL" id="OLU38512.1"/>
    </source>
</evidence>
<dbReference type="OrthoDB" id="2000069at2"/>
<feature type="transmembrane region" description="Helical" evidence="1">
    <location>
        <begin position="195"/>
        <end position="215"/>
    </location>
</feature>
<dbReference type="GeneID" id="82203173"/>
<evidence type="ECO:0000256" key="1">
    <source>
        <dbReference type="SAM" id="Phobius"/>
    </source>
</evidence>
<evidence type="ECO:0008006" key="4">
    <source>
        <dbReference type="Google" id="ProtNLM"/>
    </source>
</evidence>
<keyword evidence="1" id="KW-1133">Transmembrane helix</keyword>
<dbReference type="RefSeq" id="WP_075820111.1">
    <property type="nucleotide sequence ID" value="NZ_MPJW01000163.1"/>
</dbReference>
<dbReference type="EMBL" id="MPJW01000163">
    <property type="protein sequence ID" value="OLU38512.1"/>
    <property type="molecule type" value="Genomic_DNA"/>
</dbReference>
<keyword evidence="3" id="KW-1185">Reference proteome</keyword>
<feature type="transmembrane region" description="Helical" evidence="1">
    <location>
        <begin position="227"/>
        <end position="252"/>
    </location>
</feature>
<keyword evidence="1" id="KW-0472">Membrane</keyword>